<proteinExistence type="predicted"/>
<dbReference type="EMBL" id="JACIHI010000004">
    <property type="protein sequence ID" value="MBB4438937.1"/>
    <property type="molecule type" value="Genomic_DNA"/>
</dbReference>
<comment type="caution">
    <text evidence="2">The sequence shown here is derived from an EMBL/GenBank/DDBJ whole genome shotgun (WGS) entry which is preliminary data.</text>
</comment>
<sequence>MSVERPLEPLLSDRKAVPPTSLDNSVSWTASEFLLIESLIGETEHRIIDRWPLLG</sequence>
<organism evidence="2 3">
    <name type="scientific">Rhizobium esperanzae</name>
    <dbReference type="NCBI Taxonomy" id="1967781"/>
    <lineage>
        <taxon>Bacteria</taxon>
        <taxon>Pseudomonadati</taxon>
        <taxon>Pseudomonadota</taxon>
        <taxon>Alphaproteobacteria</taxon>
        <taxon>Hyphomicrobiales</taxon>
        <taxon>Rhizobiaceae</taxon>
        <taxon>Rhizobium/Agrobacterium group</taxon>
        <taxon>Rhizobium</taxon>
    </lineage>
</organism>
<dbReference type="Proteomes" id="UP000533724">
    <property type="component" value="Unassembled WGS sequence"/>
</dbReference>
<dbReference type="AlphaFoldDB" id="A0A7W6XV32"/>
<accession>A0A7W6XV32</accession>
<gene>
    <name evidence="2" type="ORF">GGE15_002194</name>
</gene>
<evidence type="ECO:0000313" key="2">
    <source>
        <dbReference type="EMBL" id="MBB4438937.1"/>
    </source>
</evidence>
<name>A0A7W6XV32_9HYPH</name>
<protein>
    <submittedName>
        <fullName evidence="2">Uncharacterized protein</fullName>
    </submittedName>
</protein>
<feature type="region of interest" description="Disordered" evidence="1">
    <location>
        <begin position="1"/>
        <end position="22"/>
    </location>
</feature>
<reference evidence="2 3" key="1">
    <citation type="submission" date="2020-08" db="EMBL/GenBank/DDBJ databases">
        <title>Genomic Encyclopedia of Type Strains, Phase IV (KMG-V): Genome sequencing to study the core and pangenomes of soil and plant-associated prokaryotes.</title>
        <authorList>
            <person name="Whitman W."/>
        </authorList>
    </citation>
    <scope>NUCLEOTIDE SEQUENCE [LARGE SCALE GENOMIC DNA]</scope>
    <source>
        <strain evidence="2 3">SEMIA 414</strain>
    </source>
</reference>
<evidence type="ECO:0000313" key="3">
    <source>
        <dbReference type="Proteomes" id="UP000533724"/>
    </source>
</evidence>
<evidence type="ECO:0000256" key="1">
    <source>
        <dbReference type="SAM" id="MobiDB-lite"/>
    </source>
</evidence>
<feature type="compositionally biased region" description="Basic and acidic residues" evidence="1">
    <location>
        <begin position="1"/>
        <end position="16"/>
    </location>
</feature>